<sequence>MGKIINFLIYHYVPSLGWNASFLALFALSALVHSYQAYRSRFWIFYPTLVLGAVVEVMGYAARVWSSQDVYKLDPFLMQIVLLGFAPVYFSAFVYIVLGMAINRIGQQYSVLTPKMYFYTFICADLVSLVLQAVGGGQAASGAATGAPTQTATNIMVAGIIFQLCTMAIFVGCGIDFAIRAARDKPWAFRVRRMASAQATATSMLTPTPSDTEKGAEIAGSDQGEQAELGKWRKIMAATFISSTMILLRGESLSGAWCLSSLPGFFRSVELSQGWSGYLISHEIYQAVLDGIPMVIAVGIFNLVHPGLILGRKASWRGYY</sequence>
<keyword evidence="3 6" id="KW-1133">Transmembrane helix</keyword>
<organism evidence="7 8">
    <name type="scientific">Dioszegia hungarica</name>
    <dbReference type="NCBI Taxonomy" id="4972"/>
    <lineage>
        <taxon>Eukaryota</taxon>
        <taxon>Fungi</taxon>
        <taxon>Dikarya</taxon>
        <taxon>Basidiomycota</taxon>
        <taxon>Agaricomycotina</taxon>
        <taxon>Tremellomycetes</taxon>
        <taxon>Tremellales</taxon>
        <taxon>Bulleribasidiaceae</taxon>
        <taxon>Dioszegia</taxon>
    </lineage>
</organism>
<dbReference type="PANTHER" id="PTHR31465:SF9">
    <property type="entry name" value="SPHINGOID LONG-CHAIN BASE TRANSPORTER RSB1"/>
    <property type="match status" value="1"/>
</dbReference>
<feature type="region of interest" description="Disordered" evidence="5">
    <location>
        <begin position="200"/>
        <end position="221"/>
    </location>
</feature>
<dbReference type="GO" id="GO:0000324">
    <property type="term" value="C:fungal-type vacuole"/>
    <property type="evidence" value="ECO:0007669"/>
    <property type="project" value="TreeGrafter"/>
</dbReference>
<dbReference type="RefSeq" id="XP_052947127.1">
    <property type="nucleotide sequence ID" value="XM_053086838.1"/>
</dbReference>
<dbReference type="AlphaFoldDB" id="A0AA38LVH8"/>
<dbReference type="PANTHER" id="PTHR31465">
    <property type="entry name" value="PROTEIN RTA1-RELATED"/>
    <property type="match status" value="1"/>
</dbReference>
<keyword evidence="8" id="KW-1185">Reference proteome</keyword>
<feature type="transmembrane region" description="Helical" evidence="6">
    <location>
        <begin position="76"/>
        <end position="97"/>
    </location>
</feature>
<proteinExistence type="predicted"/>
<dbReference type="InterPro" id="IPR007568">
    <property type="entry name" value="RTA1"/>
</dbReference>
<reference evidence="7" key="1">
    <citation type="journal article" date="2022" name="G3 (Bethesda)">
        <title>High quality genome of the basidiomycete yeast Dioszegia hungarica PDD-24b-2 isolated from cloud water.</title>
        <authorList>
            <person name="Jarrige D."/>
            <person name="Haridas S."/>
            <person name="Bleykasten-Grosshans C."/>
            <person name="Joly M."/>
            <person name="Nadalig T."/>
            <person name="Sancelme M."/>
            <person name="Vuilleumier S."/>
            <person name="Grigoriev I.V."/>
            <person name="Amato P."/>
            <person name="Bringel F."/>
        </authorList>
    </citation>
    <scope>NUCLEOTIDE SEQUENCE</scope>
    <source>
        <strain evidence="7">PDD-24b-2</strain>
    </source>
</reference>
<feature type="transmembrane region" description="Helical" evidence="6">
    <location>
        <begin position="117"/>
        <end position="135"/>
    </location>
</feature>
<protein>
    <submittedName>
        <fullName evidence="7">RTA-like protein</fullName>
    </submittedName>
</protein>
<dbReference type="GeneID" id="77726039"/>
<comment type="subcellular location">
    <subcellularLocation>
        <location evidence="1">Membrane</location>
        <topology evidence="1">Multi-pass membrane protein</topology>
    </subcellularLocation>
</comment>
<evidence type="ECO:0000256" key="4">
    <source>
        <dbReference type="ARBA" id="ARBA00023136"/>
    </source>
</evidence>
<keyword evidence="4 6" id="KW-0472">Membrane</keyword>
<evidence type="ECO:0000256" key="6">
    <source>
        <dbReference type="SAM" id="Phobius"/>
    </source>
</evidence>
<evidence type="ECO:0000256" key="1">
    <source>
        <dbReference type="ARBA" id="ARBA00004141"/>
    </source>
</evidence>
<evidence type="ECO:0000313" key="8">
    <source>
        <dbReference type="Proteomes" id="UP001164286"/>
    </source>
</evidence>
<dbReference type="Pfam" id="PF04479">
    <property type="entry name" value="RTA1"/>
    <property type="match status" value="1"/>
</dbReference>
<evidence type="ECO:0000256" key="3">
    <source>
        <dbReference type="ARBA" id="ARBA00022989"/>
    </source>
</evidence>
<feature type="transmembrane region" description="Helical" evidence="6">
    <location>
        <begin position="155"/>
        <end position="179"/>
    </location>
</feature>
<dbReference type="GO" id="GO:0005886">
    <property type="term" value="C:plasma membrane"/>
    <property type="evidence" value="ECO:0007669"/>
    <property type="project" value="TreeGrafter"/>
</dbReference>
<feature type="compositionally biased region" description="Polar residues" evidence="5">
    <location>
        <begin position="200"/>
        <end position="210"/>
    </location>
</feature>
<dbReference type="EMBL" id="JAKWFO010000004">
    <property type="protein sequence ID" value="KAI9637350.1"/>
    <property type="molecule type" value="Genomic_DNA"/>
</dbReference>
<keyword evidence="2 6" id="KW-0812">Transmembrane</keyword>
<comment type="caution">
    <text evidence="7">The sequence shown here is derived from an EMBL/GenBank/DDBJ whole genome shotgun (WGS) entry which is preliminary data.</text>
</comment>
<evidence type="ECO:0000256" key="2">
    <source>
        <dbReference type="ARBA" id="ARBA00022692"/>
    </source>
</evidence>
<dbReference type="Proteomes" id="UP001164286">
    <property type="component" value="Unassembled WGS sequence"/>
</dbReference>
<name>A0AA38LVH8_9TREE</name>
<evidence type="ECO:0000313" key="7">
    <source>
        <dbReference type="EMBL" id="KAI9637350.1"/>
    </source>
</evidence>
<feature type="transmembrane region" description="Helical" evidence="6">
    <location>
        <begin position="12"/>
        <end position="32"/>
    </location>
</feature>
<gene>
    <name evidence="7" type="ORF">MKK02DRAFT_24080</name>
</gene>
<accession>A0AA38LVH8</accession>
<evidence type="ECO:0000256" key="5">
    <source>
        <dbReference type="SAM" id="MobiDB-lite"/>
    </source>
</evidence>
<feature type="transmembrane region" description="Helical" evidence="6">
    <location>
        <begin position="44"/>
        <end position="64"/>
    </location>
</feature>